<accession>A0ACB6ZJ31</accession>
<evidence type="ECO:0000313" key="1">
    <source>
        <dbReference type="EMBL" id="KAF9649686.1"/>
    </source>
</evidence>
<evidence type="ECO:0000313" key="2">
    <source>
        <dbReference type="Proteomes" id="UP000886501"/>
    </source>
</evidence>
<sequence>MVSSLSLSEYQRYGRQMILDGFGLQGQIKLKQSSVIVVGAGGLGCPALQYLAAAGVGTLGIVDHDVVEPSNLQRQILHTEDRLGVSKTASAATAIKGLNSSVKVHAYQEMISPSNAVRILEQYDIILDCTDNLPTRYLLSDAAVLLGKPLVSGAAQRYDGQLCVYNLGEDCPCYRCLFPKAPEPEFAGSCQETGILGAVTGVIGNLQALEAIKLITGLHDGIPTLLHYSALSLSPFRSIKIRKKQASCTVCSSWDSAVLDVANTDYVAFCGGPTRDWVKTGLVVSDTRICASDLKRVLDIGASKATLIDVRSRVEFGICHLPGSINVPLTTLVADPASHLVGDGPYIVVCRLGNDSQIAVDALRSVSDAGLEIKDLIGGLQSWKKDIDTQFPIYW</sequence>
<name>A0ACB6ZJ31_THEGA</name>
<dbReference type="EMBL" id="MU117994">
    <property type="protein sequence ID" value="KAF9649686.1"/>
    <property type="molecule type" value="Genomic_DNA"/>
</dbReference>
<comment type="caution">
    <text evidence="1">The sequence shown here is derived from an EMBL/GenBank/DDBJ whole genome shotgun (WGS) entry which is preliminary data.</text>
</comment>
<organism evidence="1 2">
    <name type="scientific">Thelephora ganbajun</name>
    <name type="common">Ganba fungus</name>
    <dbReference type="NCBI Taxonomy" id="370292"/>
    <lineage>
        <taxon>Eukaryota</taxon>
        <taxon>Fungi</taxon>
        <taxon>Dikarya</taxon>
        <taxon>Basidiomycota</taxon>
        <taxon>Agaricomycotina</taxon>
        <taxon>Agaricomycetes</taxon>
        <taxon>Thelephorales</taxon>
        <taxon>Thelephoraceae</taxon>
        <taxon>Thelephora</taxon>
    </lineage>
</organism>
<reference evidence="1" key="2">
    <citation type="journal article" date="2020" name="Nat. Commun.">
        <title>Large-scale genome sequencing of mycorrhizal fungi provides insights into the early evolution of symbiotic traits.</title>
        <authorList>
            <person name="Miyauchi S."/>
            <person name="Kiss E."/>
            <person name="Kuo A."/>
            <person name="Drula E."/>
            <person name="Kohler A."/>
            <person name="Sanchez-Garcia M."/>
            <person name="Morin E."/>
            <person name="Andreopoulos B."/>
            <person name="Barry K.W."/>
            <person name="Bonito G."/>
            <person name="Buee M."/>
            <person name="Carver A."/>
            <person name="Chen C."/>
            <person name="Cichocki N."/>
            <person name="Clum A."/>
            <person name="Culley D."/>
            <person name="Crous P.W."/>
            <person name="Fauchery L."/>
            <person name="Girlanda M."/>
            <person name="Hayes R.D."/>
            <person name="Keri Z."/>
            <person name="LaButti K."/>
            <person name="Lipzen A."/>
            <person name="Lombard V."/>
            <person name="Magnuson J."/>
            <person name="Maillard F."/>
            <person name="Murat C."/>
            <person name="Nolan M."/>
            <person name="Ohm R.A."/>
            <person name="Pangilinan J."/>
            <person name="Pereira M.F."/>
            <person name="Perotto S."/>
            <person name="Peter M."/>
            <person name="Pfister S."/>
            <person name="Riley R."/>
            <person name="Sitrit Y."/>
            <person name="Stielow J.B."/>
            <person name="Szollosi G."/>
            <person name="Zifcakova L."/>
            <person name="Stursova M."/>
            <person name="Spatafora J.W."/>
            <person name="Tedersoo L."/>
            <person name="Vaario L.M."/>
            <person name="Yamada A."/>
            <person name="Yan M."/>
            <person name="Wang P."/>
            <person name="Xu J."/>
            <person name="Bruns T."/>
            <person name="Baldrian P."/>
            <person name="Vilgalys R."/>
            <person name="Dunand C."/>
            <person name="Henrissat B."/>
            <person name="Grigoriev I.V."/>
            <person name="Hibbett D."/>
            <person name="Nagy L.G."/>
            <person name="Martin F.M."/>
        </authorList>
    </citation>
    <scope>NUCLEOTIDE SEQUENCE</scope>
    <source>
        <strain evidence="1">P2</strain>
    </source>
</reference>
<keyword evidence="2" id="KW-1185">Reference proteome</keyword>
<gene>
    <name evidence="1" type="ORF">BDM02DRAFT_3166226</name>
</gene>
<reference evidence="1" key="1">
    <citation type="submission" date="2019-10" db="EMBL/GenBank/DDBJ databases">
        <authorList>
            <consortium name="DOE Joint Genome Institute"/>
            <person name="Kuo A."/>
            <person name="Miyauchi S."/>
            <person name="Kiss E."/>
            <person name="Drula E."/>
            <person name="Kohler A."/>
            <person name="Sanchez-Garcia M."/>
            <person name="Andreopoulos B."/>
            <person name="Barry K.W."/>
            <person name="Bonito G."/>
            <person name="Buee M."/>
            <person name="Carver A."/>
            <person name="Chen C."/>
            <person name="Cichocki N."/>
            <person name="Clum A."/>
            <person name="Culley D."/>
            <person name="Crous P.W."/>
            <person name="Fauchery L."/>
            <person name="Girlanda M."/>
            <person name="Hayes R."/>
            <person name="Keri Z."/>
            <person name="Labutti K."/>
            <person name="Lipzen A."/>
            <person name="Lombard V."/>
            <person name="Magnuson J."/>
            <person name="Maillard F."/>
            <person name="Morin E."/>
            <person name="Murat C."/>
            <person name="Nolan M."/>
            <person name="Ohm R."/>
            <person name="Pangilinan J."/>
            <person name="Pereira M."/>
            <person name="Perotto S."/>
            <person name="Peter M."/>
            <person name="Riley R."/>
            <person name="Sitrit Y."/>
            <person name="Stielow B."/>
            <person name="Szollosi G."/>
            <person name="Zifcakova L."/>
            <person name="Stursova M."/>
            <person name="Spatafora J.W."/>
            <person name="Tedersoo L."/>
            <person name="Vaario L.-M."/>
            <person name="Yamada A."/>
            <person name="Yan M."/>
            <person name="Wang P."/>
            <person name="Xu J."/>
            <person name="Bruns T."/>
            <person name="Baldrian P."/>
            <person name="Vilgalys R."/>
            <person name="Henrissat B."/>
            <person name="Grigoriev I.V."/>
            <person name="Hibbett D."/>
            <person name="Nagy L.G."/>
            <person name="Martin F.M."/>
        </authorList>
    </citation>
    <scope>NUCLEOTIDE SEQUENCE</scope>
    <source>
        <strain evidence="1">P2</strain>
    </source>
</reference>
<protein>
    <submittedName>
        <fullName evidence="1">Uncharacterized protein</fullName>
    </submittedName>
</protein>
<feature type="non-terminal residue" evidence="1">
    <location>
        <position position="395"/>
    </location>
</feature>
<proteinExistence type="predicted"/>
<dbReference type="Proteomes" id="UP000886501">
    <property type="component" value="Unassembled WGS sequence"/>
</dbReference>